<protein>
    <recommendedName>
        <fullName evidence="2 7">Glutamate racemase</fullName>
        <ecNumber evidence="2 7">5.1.1.3</ecNumber>
    </recommendedName>
</protein>
<evidence type="ECO:0000256" key="1">
    <source>
        <dbReference type="ARBA" id="ARBA00001602"/>
    </source>
</evidence>
<dbReference type="InterPro" id="IPR018187">
    <property type="entry name" value="Asp/Glu_racemase_AS_1"/>
</dbReference>
<dbReference type="InterPro" id="IPR015942">
    <property type="entry name" value="Asp/Glu/hydantoin_racemase"/>
</dbReference>
<feature type="binding site" evidence="7">
    <location>
        <begin position="185"/>
        <end position="186"/>
    </location>
    <ligand>
        <name>substrate</name>
    </ligand>
</feature>
<dbReference type="PATRIC" id="fig|698738.3.peg.2330"/>
<keyword evidence="4 7" id="KW-0573">Peptidoglycan synthesis</keyword>
<accession>R4YN24</accession>
<dbReference type="EC" id="5.1.1.3" evidence="2 7"/>
<dbReference type="PANTHER" id="PTHR21198:SF2">
    <property type="entry name" value="GLUTAMATE RACEMASE"/>
    <property type="match status" value="1"/>
</dbReference>
<dbReference type="STRING" id="698738.OLEAN_C22500"/>
<evidence type="ECO:0000313" key="9">
    <source>
        <dbReference type="Proteomes" id="UP000032749"/>
    </source>
</evidence>
<dbReference type="OrthoDB" id="9801055at2"/>
<feature type="binding site" evidence="7">
    <location>
        <begin position="74"/>
        <end position="75"/>
    </location>
    <ligand>
        <name>substrate</name>
    </ligand>
</feature>
<feature type="active site" description="Proton donor/acceptor" evidence="7">
    <location>
        <position position="73"/>
    </location>
</feature>
<keyword evidence="3 7" id="KW-0133">Cell shape</keyword>
<proteinExistence type="inferred from homology"/>
<dbReference type="HAMAP" id="MF_00258">
    <property type="entry name" value="Glu_racemase"/>
    <property type="match status" value="1"/>
</dbReference>
<comment type="catalytic activity">
    <reaction evidence="1 7">
        <text>L-glutamate = D-glutamate</text>
        <dbReference type="Rhea" id="RHEA:12813"/>
        <dbReference type="ChEBI" id="CHEBI:29985"/>
        <dbReference type="ChEBI" id="CHEBI:29986"/>
        <dbReference type="EC" id="5.1.1.3"/>
    </reaction>
</comment>
<feature type="binding site" evidence="7">
    <location>
        <begin position="9"/>
        <end position="10"/>
    </location>
    <ligand>
        <name>substrate</name>
    </ligand>
</feature>
<dbReference type="PROSITE" id="PS00924">
    <property type="entry name" value="ASP_GLU_RACEMASE_2"/>
    <property type="match status" value="1"/>
</dbReference>
<gene>
    <name evidence="7 8" type="primary">murI</name>
    <name evidence="8" type="ORF">OLEAN_C22500</name>
</gene>
<name>R4YN24_OLEAN</name>
<evidence type="ECO:0000256" key="4">
    <source>
        <dbReference type="ARBA" id="ARBA00022984"/>
    </source>
</evidence>
<dbReference type="InterPro" id="IPR033134">
    <property type="entry name" value="Asp/Glu_racemase_AS_2"/>
</dbReference>
<dbReference type="InterPro" id="IPR001920">
    <property type="entry name" value="Asp/Glu_race"/>
</dbReference>
<dbReference type="InterPro" id="IPR004391">
    <property type="entry name" value="Glu_race"/>
</dbReference>
<dbReference type="Gene3D" id="3.40.50.1860">
    <property type="match status" value="2"/>
</dbReference>
<keyword evidence="6 7" id="KW-0961">Cell wall biogenesis/degradation</keyword>
<dbReference type="KEGG" id="oai:OLEAN_C22500"/>
<dbReference type="PANTHER" id="PTHR21198">
    <property type="entry name" value="GLUTAMATE RACEMASE"/>
    <property type="match status" value="1"/>
</dbReference>
<dbReference type="FunFam" id="3.40.50.1860:FF:000001">
    <property type="entry name" value="Glutamate racemase"/>
    <property type="match status" value="1"/>
</dbReference>
<dbReference type="UniPathway" id="UPA00219"/>
<reference evidence="8 9" key="1">
    <citation type="journal article" date="2013" name="Nat. Commun.">
        <title>Genome sequence and functional genomic analysis of the oil-degrading bacterium Oleispira antarctica.</title>
        <authorList>
            <person name="Kube M."/>
            <person name="Chernikova T.N."/>
            <person name="Al-Ramahi Y."/>
            <person name="Beloqui A."/>
            <person name="Lopez-Cortez N."/>
            <person name="Guazzaroni M.E."/>
            <person name="Heipieper H.J."/>
            <person name="Klages S."/>
            <person name="Kotsyurbenko O.R."/>
            <person name="Langer I."/>
            <person name="Nechitaylo T.Y."/>
            <person name="Lunsdorf H."/>
            <person name="Fernandez M."/>
            <person name="Juarez S."/>
            <person name="Ciordia S."/>
            <person name="Singer A."/>
            <person name="Kagan O."/>
            <person name="Egorova O."/>
            <person name="Petit P.A."/>
            <person name="Stogios P."/>
            <person name="Kim Y."/>
            <person name="Tchigvintsev A."/>
            <person name="Flick R."/>
            <person name="Denaro R."/>
            <person name="Genovese M."/>
            <person name="Albar J.P."/>
            <person name="Reva O.N."/>
            <person name="Martinez-Gomariz M."/>
            <person name="Tran H."/>
            <person name="Ferrer M."/>
            <person name="Savchenko A."/>
            <person name="Yakunin A.F."/>
            <person name="Yakimov M.M."/>
            <person name="Golyshina O.V."/>
            <person name="Reinhardt R."/>
            <person name="Golyshin P.N."/>
        </authorList>
    </citation>
    <scope>NUCLEOTIDE SEQUENCE [LARGE SCALE GENOMIC DNA]</scope>
</reference>
<evidence type="ECO:0000256" key="7">
    <source>
        <dbReference type="HAMAP-Rule" id="MF_00258"/>
    </source>
</evidence>
<dbReference type="EMBL" id="FO203512">
    <property type="protein sequence ID" value="CCK76426.1"/>
    <property type="molecule type" value="Genomic_DNA"/>
</dbReference>
<dbReference type="GO" id="GO:0009252">
    <property type="term" value="P:peptidoglycan biosynthetic process"/>
    <property type="evidence" value="ECO:0007669"/>
    <property type="project" value="UniProtKB-UniRule"/>
</dbReference>
<evidence type="ECO:0000313" key="8">
    <source>
        <dbReference type="EMBL" id="CCK76426.1"/>
    </source>
</evidence>
<dbReference type="AlphaFoldDB" id="R4YN24"/>
<evidence type="ECO:0000256" key="3">
    <source>
        <dbReference type="ARBA" id="ARBA00022960"/>
    </source>
</evidence>
<evidence type="ECO:0000256" key="5">
    <source>
        <dbReference type="ARBA" id="ARBA00023235"/>
    </source>
</evidence>
<dbReference type="PROSITE" id="PS00923">
    <property type="entry name" value="ASP_GLU_RACEMASE_1"/>
    <property type="match status" value="1"/>
</dbReference>
<comment type="similarity">
    <text evidence="7">Belongs to the aspartate/glutamate racemases family.</text>
</comment>
<keyword evidence="9" id="KW-1185">Reference proteome</keyword>
<dbReference type="GO" id="GO:0071555">
    <property type="term" value="P:cell wall organization"/>
    <property type="evidence" value="ECO:0007669"/>
    <property type="project" value="UniProtKB-KW"/>
</dbReference>
<dbReference type="Proteomes" id="UP000032749">
    <property type="component" value="Chromosome"/>
</dbReference>
<evidence type="ECO:0000256" key="6">
    <source>
        <dbReference type="ARBA" id="ARBA00023316"/>
    </source>
</evidence>
<evidence type="ECO:0000256" key="2">
    <source>
        <dbReference type="ARBA" id="ARBA00013090"/>
    </source>
</evidence>
<feature type="binding site" evidence="7">
    <location>
        <begin position="41"/>
        <end position="42"/>
    </location>
    <ligand>
        <name>substrate</name>
    </ligand>
</feature>
<dbReference type="HOGENOM" id="CLU_052344_2_0_6"/>
<organism evidence="8 9">
    <name type="scientific">Oleispira antarctica RB-8</name>
    <dbReference type="NCBI Taxonomy" id="698738"/>
    <lineage>
        <taxon>Bacteria</taxon>
        <taxon>Pseudomonadati</taxon>
        <taxon>Pseudomonadota</taxon>
        <taxon>Gammaproteobacteria</taxon>
        <taxon>Oceanospirillales</taxon>
        <taxon>Oceanospirillaceae</taxon>
        <taxon>Oleispira</taxon>
    </lineage>
</organism>
<dbReference type="NCBIfam" id="TIGR00067">
    <property type="entry name" value="glut_race"/>
    <property type="match status" value="1"/>
</dbReference>
<comment type="function">
    <text evidence="7">Provides the (R)-glutamate required for cell wall biosynthesis.</text>
</comment>
<dbReference type="Pfam" id="PF01177">
    <property type="entry name" value="Asp_Glu_race"/>
    <property type="match status" value="1"/>
</dbReference>
<feature type="active site" description="Proton donor/acceptor" evidence="7">
    <location>
        <position position="184"/>
    </location>
</feature>
<keyword evidence="5 7" id="KW-0413">Isomerase</keyword>
<comment type="pathway">
    <text evidence="7">Cell wall biogenesis; peptidoglycan biosynthesis.</text>
</comment>
<sequence length="265" mass="28862">MPAKALIFDSGVGGFSVFQHIRQAVPGLATCYLMDNQLFPYGIQPDDVLIERIVSLCQKACTAEKIDIIVIACNTASTLALPALREVFDIPIVGVVPAIKTAAQHSNNRHIALLATPATIDRPYIDQLIADYAGDCKVDRIGSSELVQLAEHYWLTGKLDAQALNRILLPWIENDGLDQIVLGCTHFPILSNEIAKLYPHIGLVDSGQAIARRLCFILEQLGYDLEALQVPNGQHSLLITAAIANKASFLSACQCIAPYQSFNII</sequence>
<dbReference type="GO" id="GO:0008881">
    <property type="term" value="F:glutamate racemase activity"/>
    <property type="evidence" value="ECO:0007669"/>
    <property type="project" value="UniProtKB-UniRule"/>
</dbReference>
<dbReference type="GO" id="GO:0008360">
    <property type="term" value="P:regulation of cell shape"/>
    <property type="evidence" value="ECO:0007669"/>
    <property type="project" value="UniProtKB-KW"/>
</dbReference>
<dbReference type="SUPFAM" id="SSF53681">
    <property type="entry name" value="Aspartate/glutamate racemase"/>
    <property type="match status" value="2"/>
</dbReference>